<proteinExistence type="predicted"/>
<dbReference type="RefSeq" id="YP_003969963.1">
    <property type="nucleotide sequence ID" value="NC_014637.1"/>
</dbReference>
<evidence type="ECO:0000256" key="1">
    <source>
        <dbReference type="SAM" id="MobiDB-lite"/>
    </source>
</evidence>
<feature type="compositionally biased region" description="Low complexity" evidence="1">
    <location>
        <begin position="402"/>
        <end position="415"/>
    </location>
</feature>
<keyword evidence="3" id="KW-1185">Reference proteome</keyword>
<reference evidence="2 3" key="1">
    <citation type="journal article" date="2010" name="Proc. Natl. Acad. Sci. U.S.A.">
        <title>Giant virus with a remarkable complement of genes infects marine zooplankton.</title>
        <authorList>
            <person name="Fischer M.G."/>
            <person name="Allen M.J."/>
            <person name="Wilson W.H."/>
            <person name="Suttle C.A."/>
        </authorList>
    </citation>
    <scope>NUCLEOTIDE SEQUENCE [LARGE SCALE GENOMIC DNA]</scope>
    <source>
        <strain evidence="2 3">BV-PW1</strain>
    </source>
</reference>
<name>E3T5A1_CROVB</name>
<accession>E3T5A1</accession>
<dbReference type="KEGG" id="vg:9887733"/>
<dbReference type="OrthoDB" id="3146at10239"/>
<evidence type="ECO:0000313" key="2">
    <source>
        <dbReference type="EMBL" id="ADO67364.1"/>
    </source>
</evidence>
<sequence length="1081" mass="125928">MSEISSRVITLFEYFYNNSNIDNFRLHPISLNKISIEHIKLYKEENIKNILEEFKKGKFRLESFKNNNLKLIRYDNSFPVMVKISPYKNIKNLNDFTLEPNRDSFFSYLFSEKILDNKLNFIELPIINFDVKFTELESIINSYPEFEIYTELIRDKKISEIMSVRIRERFFKSLSLETHLEKDKCDIKDILIQVCLALAQITNFYPKFKHNNLILDSINIYFKKDKGKLKSFNIGNNTIEYISPGYELKIGSFEKSSLEPIISPLTDGTKKSDLQFFVSYLLNSKYFNKLPCDKETLEIIKKISNKNNKMDNVKPISPETILKQLNPTKITDKRYMTKTVNTSNTIGHDYYLGKINTVKVKGKLNKNFGKVDFMDSDTPKKIKRNYKITSKTQKGGNPVFKPSSINVPNNPNISNDQRLSYKKLQADKPPIREPPVLAEQKIYQPMSKPPMKPNPAMYPPLHIPVENNTFQVPLPYQYEVNKMPIQNIYNISMADPRGDHSRLARIYENMVPGNQFGLTSTSIRERKDSSDYIKSIMVNMNDGKDVSLSGGEGSLLEHIQLMEVNPYHYTNPYDDLPKGDFLLYTTAYPIRYDNDKERIKLAKNSTGLNMRMYGLTNEEYRSHHSGHGISSSSQYNPWIELEYYKKINEIVKNNKVTPNLVSMHFWVIDTQSRIKYDEIKKIKNKKIITDKIIKQYSEVNQVYRKLIQDRLKLLVTNSEDMKKYNDLKLDEYLRNKIPSKEIDTDEIKRTFAGILNLNYDNDQTKININNFIEALKRENIETLTNDSKVSLGILTESPTHTFVRWASPIYNGSGSLKTMTQTGYHESKVYESILFQFIYGMAVLQENNIAFTNNFDPLYNLFIKDIYMDDRETKHWRFIVDGITYYVPNYGYIAMIDSFYGSKNSDTSKPFINLNASQQDTFENLKQFIDPNFYQTTWREKGGHPVPQEFLQLLTKLNALTSTNIKDYLKVFTGLLNNRIGTKVTVTDMNTIDITRFPRSIKPGSLVARKVNTGYVWVLVLAKDTVNSTQIISKYIVQTDRNHKPELLPSSQLFISNDTIEPTTQKGVKYDRYNMIEMYEI</sequence>
<feature type="region of interest" description="Disordered" evidence="1">
    <location>
        <begin position="391"/>
        <end position="416"/>
    </location>
</feature>
<organism evidence="2 3">
    <name type="scientific">Cafeteria roenbergensis virus (strain BV-PW1)</name>
    <name type="common">CroV</name>
    <dbReference type="NCBI Taxonomy" id="693272"/>
    <lineage>
        <taxon>Viruses</taxon>
        <taxon>Varidnaviria</taxon>
        <taxon>Bamfordvirae</taxon>
        <taxon>Nucleocytoviricota</taxon>
        <taxon>Megaviricetes</taxon>
        <taxon>Imitervirales</taxon>
        <taxon>Mimiviridae</taxon>
        <taxon>Aliimimivirinae</taxon>
        <taxon>Rheavirus</taxon>
        <taxon>Rheavirus sinusmexicani</taxon>
    </lineage>
</organism>
<dbReference type="EMBL" id="GU244497">
    <property type="protein sequence ID" value="ADO67364.1"/>
    <property type="molecule type" value="Genomic_DNA"/>
</dbReference>
<organismHost>
    <name type="scientific">Cafeteria roenbergensis</name>
    <name type="common">Marine flagellate</name>
    <dbReference type="NCBI Taxonomy" id="33653"/>
</organismHost>
<gene>
    <name evidence="2" type="ORF">crov330</name>
</gene>
<dbReference type="GeneID" id="9887733"/>
<protein>
    <submittedName>
        <fullName evidence="2">Uncharacterized protein</fullName>
    </submittedName>
</protein>
<evidence type="ECO:0000313" key="3">
    <source>
        <dbReference type="Proteomes" id="UP000029781"/>
    </source>
</evidence>
<dbReference type="Proteomes" id="UP000029781">
    <property type="component" value="Segment"/>
</dbReference>